<organism evidence="2 3">
    <name type="scientific">Portunus trituberculatus</name>
    <name type="common">Swimming crab</name>
    <name type="synonym">Neptunus trituberculatus</name>
    <dbReference type="NCBI Taxonomy" id="210409"/>
    <lineage>
        <taxon>Eukaryota</taxon>
        <taxon>Metazoa</taxon>
        <taxon>Ecdysozoa</taxon>
        <taxon>Arthropoda</taxon>
        <taxon>Crustacea</taxon>
        <taxon>Multicrustacea</taxon>
        <taxon>Malacostraca</taxon>
        <taxon>Eumalacostraca</taxon>
        <taxon>Eucarida</taxon>
        <taxon>Decapoda</taxon>
        <taxon>Pleocyemata</taxon>
        <taxon>Brachyura</taxon>
        <taxon>Eubrachyura</taxon>
        <taxon>Portunoidea</taxon>
        <taxon>Portunidae</taxon>
        <taxon>Portuninae</taxon>
        <taxon>Portunus</taxon>
    </lineage>
</organism>
<comment type="caution">
    <text evidence="2">The sequence shown here is derived from an EMBL/GenBank/DDBJ whole genome shotgun (WGS) entry which is preliminary data.</text>
</comment>
<sequence>MEERKGCYEARILGGYTGSKGELEESIRNWSLQEKEHGSQAASRRGIGSPSAGEDEHRYKIQIVSQSQEGMQARAAIACLCLAHSTLDAHLHHLRLSPDPFCP</sequence>
<evidence type="ECO:0000313" key="2">
    <source>
        <dbReference type="EMBL" id="MPD06940.1"/>
    </source>
</evidence>
<dbReference type="EMBL" id="VSRR010153775">
    <property type="protein sequence ID" value="MPD06940.1"/>
    <property type="molecule type" value="Genomic_DNA"/>
</dbReference>
<evidence type="ECO:0000256" key="1">
    <source>
        <dbReference type="SAM" id="MobiDB-lite"/>
    </source>
</evidence>
<feature type="region of interest" description="Disordered" evidence="1">
    <location>
        <begin position="33"/>
        <end position="57"/>
    </location>
</feature>
<accession>A0A5B7KI53</accession>
<evidence type="ECO:0000313" key="3">
    <source>
        <dbReference type="Proteomes" id="UP000324222"/>
    </source>
</evidence>
<protein>
    <submittedName>
        <fullName evidence="2">Uncharacterized protein</fullName>
    </submittedName>
</protein>
<reference evidence="2 3" key="1">
    <citation type="submission" date="2019-05" db="EMBL/GenBank/DDBJ databases">
        <title>Another draft genome of Portunus trituberculatus and its Hox gene families provides insights of decapod evolution.</title>
        <authorList>
            <person name="Jeong J.-H."/>
            <person name="Song I."/>
            <person name="Kim S."/>
            <person name="Choi T."/>
            <person name="Kim D."/>
            <person name="Ryu S."/>
            <person name="Kim W."/>
        </authorList>
    </citation>
    <scope>NUCLEOTIDE SEQUENCE [LARGE SCALE GENOMIC DNA]</scope>
    <source>
        <tissue evidence="2">Muscle</tissue>
    </source>
</reference>
<dbReference type="AlphaFoldDB" id="A0A5B7KI53"/>
<dbReference type="Proteomes" id="UP000324222">
    <property type="component" value="Unassembled WGS sequence"/>
</dbReference>
<keyword evidence="3" id="KW-1185">Reference proteome</keyword>
<name>A0A5B7KI53_PORTR</name>
<gene>
    <name evidence="2" type="ORF">E2C01_102777</name>
</gene>
<proteinExistence type="predicted"/>